<sequence length="81" mass="9684">MPILRLWFDDELELKQDFHLSRRAMNALHRLLHREHGNGWANQLETLIYVYWLAHGLSYQVVSSVFDVPKATVYRIIYKEA</sequence>
<reference evidence="1 2" key="1">
    <citation type="submission" date="2023-09" db="EMBL/GenBank/DDBJ databases">
        <authorList>
            <person name="Wang M."/>
        </authorList>
    </citation>
    <scope>NUCLEOTIDE SEQUENCE [LARGE SCALE GENOMIC DNA]</scope>
    <source>
        <strain evidence="1">GT-2023</strain>
        <tissue evidence="1">Liver</tissue>
    </source>
</reference>
<accession>A0ABR3MVE9</accession>
<keyword evidence="2" id="KW-1185">Reference proteome</keyword>
<proteinExistence type="predicted"/>
<comment type="caution">
    <text evidence="1">The sequence shown here is derived from an EMBL/GenBank/DDBJ whole genome shotgun (WGS) entry which is preliminary data.</text>
</comment>
<name>A0ABR3MVE9_9TELE</name>
<organism evidence="1 2">
    <name type="scientific">Cirrhinus molitorella</name>
    <name type="common">mud carp</name>
    <dbReference type="NCBI Taxonomy" id="172907"/>
    <lineage>
        <taxon>Eukaryota</taxon>
        <taxon>Metazoa</taxon>
        <taxon>Chordata</taxon>
        <taxon>Craniata</taxon>
        <taxon>Vertebrata</taxon>
        <taxon>Euteleostomi</taxon>
        <taxon>Actinopterygii</taxon>
        <taxon>Neopterygii</taxon>
        <taxon>Teleostei</taxon>
        <taxon>Ostariophysi</taxon>
        <taxon>Cypriniformes</taxon>
        <taxon>Cyprinidae</taxon>
        <taxon>Labeoninae</taxon>
        <taxon>Labeonini</taxon>
        <taxon>Cirrhinus</taxon>
    </lineage>
</organism>
<dbReference type="Proteomes" id="UP001558613">
    <property type="component" value="Unassembled WGS sequence"/>
</dbReference>
<evidence type="ECO:0000313" key="1">
    <source>
        <dbReference type="EMBL" id="KAL1268607.1"/>
    </source>
</evidence>
<evidence type="ECO:0000313" key="2">
    <source>
        <dbReference type="Proteomes" id="UP001558613"/>
    </source>
</evidence>
<dbReference type="EMBL" id="JAYMGO010000009">
    <property type="protein sequence ID" value="KAL1268607.1"/>
    <property type="molecule type" value="Genomic_DNA"/>
</dbReference>
<protein>
    <submittedName>
        <fullName evidence="1">Uncharacterized protein</fullName>
    </submittedName>
</protein>
<gene>
    <name evidence="1" type="ORF">QQF64_033970</name>
</gene>